<feature type="region of interest" description="Disordered" evidence="1">
    <location>
        <begin position="139"/>
        <end position="202"/>
    </location>
</feature>
<reference evidence="2" key="1">
    <citation type="journal article" date="2023" name="Comput. Struct. Biotechnol. J.">
        <title>Discovery of a novel marine Bacteroidetes with a rich repertoire of carbohydrate-active enzymes.</title>
        <authorList>
            <person name="Chen B."/>
            <person name="Liu G."/>
            <person name="Chen Q."/>
            <person name="Wang H."/>
            <person name="Liu L."/>
            <person name="Tang K."/>
        </authorList>
    </citation>
    <scope>NUCLEOTIDE SEQUENCE</scope>
    <source>
        <strain evidence="2">TK19036</strain>
    </source>
</reference>
<sequence>MKLPTYQISLPASVRFDKSLPISTRLLYGEIKALCDQQGYCWAGNEYLASLYQVKPKVISRWISQLKNLGYLKVEVTKGNQRKIYVLSDPPKKDSPPPCLVEDIQPEVTGDLPEDRGEGDSLLIGNFIEYNDRIYSVSTPDSSTKKLRAPIGKKAEHPSGLPDEFVSSHADPNREHRPSQEAKSPTPRIPSPPPPQQGQVNQPFIKPAVPQVEEYMQQQKELCPDVLTARAHALRFVNYYESNGWKVGRNAMQDWKAAANNWLLNVKEYSDKALSASRNDIMSPNFDPYAPRLHSGGKKDYSIPL</sequence>
<dbReference type="AlphaFoldDB" id="A0AA49JHQ6"/>
<reference evidence="2" key="2">
    <citation type="journal article" date="2024" name="Antonie Van Leeuwenhoek">
        <title>Roseihalotalea indica gen. nov., sp. nov., a halophilic Bacteroidetes from mesopelagic Southwest Indian Ocean with higher carbohydrate metabolic potential.</title>
        <authorList>
            <person name="Chen B."/>
            <person name="Zhang M."/>
            <person name="Lin D."/>
            <person name="Ye J."/>
            <person name="Tang K."/>
        </authorList>
    </citation>
    <scope>NUCLEOTIDE SEQUENCE</scope>
    <source>
        <strain evidence="2">TK19036</strain>
    </source>
</reference>
<feature type="compositionally biased region" description="Pro residues" evidence="1">
    <location>
        <begin position="187"/>
        <end position="196"/>
    </location>
</feature>
<evidence type="ECO:0000256" key="1">
    <source>
        <dbReference type="SAM" id="MobiDB-lite"/>
    </source>
</evidence>
<gene>
    <name evidence="2" type="ORF">K4G66_08190</name>
</gene>
<proteinExistence type="predicted"/>
<feature type="compositionally biased region" description="Basic and acidic residues" evidence="1">
    <location>
        <begin position="171"/>
        <end position="180"/>
    </location>
</feature>
<organism evidence="2">
    <name type="scientific">Roseihalotalea indica</name>
    <dbReference type="NCBI Taxonomy" id="2867963"/>
    <lineage>
        <taxon>Bacteria</taxon>
        <taxon>Pseudomonadati</taxon>
        <taxon>Bacteroidota</taxon>
        <taxon>Cytophagia</taxon>
        <taxon>Cytophagales</taxon>
        <taxon>Catalimonadaceae</taxon>
        <taxon>Roseihalotalea</taxon>
    </lineage>
</organism>
<name>A0AA49JHQ6_9BACT</name>
<accession>A0AA49JHQ6</accession>
<dbReference type="EMBL" id="CP120682">
    <property type="protein sequence ID" value="WKN38680.1"/>
    <property type="molecule type" value="Genomic_DNA"/>
</dbReference>
<evidence type="ECO:0000313" key="2">
    <source>
        <dbReference type="EMBL" id="WKN38680.1"/>
    </source>
</evidence>
<dbReference type="Pfam" id="PF13730">
    <property type="entry name" value="HTH_36"/>
    <property type="match status" value="1"/>
</dbReference>
<protein>
    <submittedName>
        <fullName evidence="2">Helix-turn-helix domain-containing protein</fullName>
    </submittedName>
</protein>